<dbReference type="EMBL" id="FNWX01000002">
    <property type="protein sequence ID" value="SEH39196.1"/>
    <property type="molecule type" value="Genomic_DNA"/>
</dbReference>
<sequence>MKYSESQLEKSFIQLLKEEGYAYVNGKDLLKERAKDFSPQR</sequence>
<evidence type="ECO:0000313" key="1">
    <source>
        <dbReference type="EMBL" id="SEH39196.1"/>
    </source>
</evidence>
<dbReference type="Proteomes" id="UP000198555">
    <property type="component" value="Unassembled WGS sequence"/>
</dbReference>
<reference evidence="2" key="1">
    <citation type="submission" date="2016-10" db="EMBL/GenBank/DDBJ databases">
        <authorList>
            <person name="Varghese N."/>
            <person name="Submissions S."/>
        </authorList>
    </citation>
    <scope>NUCLEOTIDE SEQUENCE [LARGE SCALE GENOMIC DNA]</scope>
    <source>
        <strain evidence="2">DSM 19326</strain>
    </source>
</reference>
<proteinExistence type="predicted"/>
<organism evidence="1 2">
    <name type="scientific">Epilithonimonas hominis</name>
    <dbReference type="NCBI Taxonomy" id="420404"/>
    <lineage>
        <taxon>Bacteria</taxon>
        <taxon>Pseudomonadati</taxon>
        <taxon>Bacteroidota</taxon>
        <taxon>Flavobacteriia</taxon>
        <taxon>Flavobacteriales</taxon>
        <taxon>Weeksellaceae</taxon>
        <taxon>Chryseobacterium group</taxon>
        <taxon>Epilithonimonas</taxon>
    </lineage>
</organism>
<evidence type="ECO:0000313" key="2">
    <source>
        <dbReference type="Proteomes" id="UP000198555"/>
    </source>
</evidence>
<name>A0A1H6HYE0_9FLAO</name>
<gene>
    <name evidence="1" type="ORF">SAMN05421793_10295</name>
</gene>
<keyword evidence="2" id="KW-1185">Reference proteome</keyword>
<protein>
    <submittedName>
        <fullName evidence="1">Uncharacterized protein</fullName>
    </submittedName>
</protein>
<accession>A0A1H6HYE0</accession>
<dbReference type="RefSeq" id="WP_260255148.1">
    <property type="nucleotide sequence ID" value="NZ_FNWX01000002.1"/>
</dbReference>
<dbReference type="AlphaFoldDB" id="A0A1H6HYE0"/>